<accession>A0ABV3SK98</accession>
<feature type="chain" id="PRO_5046829475" description="Lectin-like protein BA14k" evidence="7">
    <location>
        <begin position="21"/>
        <end position="171"/>
    </location>
</feature>
<dbReference type="InterPro" id="IPR012413">
    <property type="entry name" value="BA14K"/>
</dbReference>
<evidence type="ECO:0000313" key="9">
    <source>
        <dbReference type="Proteomes" id="UP001556692"/>
    </source>
</evidence>
<comment type="similarity">
    <text evidence="2">Belongs to the BA14k family.</text>
</comment>
<comment type="subcellular location">
    <subcellularLocation>
        <location evidence="1">Membrane</location>
        <topology evidence="1">Single-pass membrane protein</topology>
    </subcellularLocation>
</comment>
<keyword evidence="9" id="KW-1185">Reference proteome</keyword>
<comment type="caution">
    <text evidence="8">The sequence shown here is derived from an EMBL/GenBank/DDBJ whole genome shotgun (WGS) entry which is preliminary data.</text>
</comment>
<evidence type="ECO:0000256" key="4">
    <source>
        <dbReference type="ARBA" id="ARBA00022475"/>
    </source>
</evidence>
<evidence type="ECO:0000256" key="7">
    <source>
        <dbReference type="SAM" id="SignalP"/>
    </source>
</evidence>
<evidence type="ECO:0000256" key="2">
    <source>
        <dbReference type="ARBA" id="ARBA00010270"/>
    </source>
</evidence>
<proteinExistence type="inferred from homology"/>
<dbReference type="Proteomes" id="UP001556692">
    <property type="component" value="Unassembled WGS sequence"/>
</dbReference>
<evidence type="ECO:0000256" key="3">
    <source>
        <dbReference type="ARBA" id="ARBA00020552"/>
    </source>
</evidence>
<sequence>MHKKLTAVAALAALTIAAFASGGTSARAGETLWQEPGPSIDEAAPVGGVVLAQYGCAGGSTDCPTDANRSPHRYGDYNHYRDGRRWHRRDWDRRGWDRRHWEPRHQRRYVRPHFGIEIVPEYRPRYRQVPRGGLSRAHVNWCYNRYRSYRAWDNTFQPYHGPRQQCWSPYS</sequence>
<dbReference type="RefSeq" id="WP_367955075.1">
    <property type="nucleotide sequence ID" value="NZ_JBDPGJ010000003.1"/>
</dbReference>
<organism evidence="8 9">
    <name type="scientific">Aquibium pacificus</name>
    <dbReference type="NCBI Taxonomy" id="3153579"/>
    <lineage>
        <taxon>Bacteria</taxon>
        <taxon>Pseudomonadati</taxon>
        <taxon>Pseudomonadota</taxon>
        <taxon>Alphaproteobacteria</taxon>
        <taxon>Hyphomicrobiales</taxon>
        <taxon>Phyllobacteriaceae</taxon>
        <taxon>Aquibium</taxon>
    </lineage>
</organism>
<evidence type="ECO:0000313" key="8">
    <source>
        <dbReference type="EMBL" id="MEX0407208.1"/>
    </source>
</evidence>
<name>A0ABV3SK98_9HYPH</name>
<keyword evidence="4" id="KW-0472">Membrane</keyword>
<feature type="signal peptide" evidence="7">
    <location>
        <begin position="1"/>
        <end position="20"/>
    </location>
</feature>
<dbReference type="Pfam" id="PF07886">
    <property type="entry name" value="BA14K"/>
    <property type="match status" value="1"/>
</dbReference>
<evidence type="ECO:0000256" key="6">
    <source>
        <dbReference type="ARBA" id="ARBA00025321"/>
    </source>
</evidence>
<keyword evidence="7" id="KW-0732">Signal</keyword>
<protein>
    <recommendedName>
        <fullName evidence="3">Lectin-like protein BA14k</fullName>
    </recommendedName>
</protein>
<dbReference type="EMBL" id="JBDPGJ010000003">
    <property type="protein sequence ID" value="MEX0407208.1"/>
    <property type="molecule type" value="Genomic_DNA"/>
</dbReference>
<keyword evidence="4" id="KW-1003">Cell membrane</keyword>
<evidence type="ECO:0000256" key="1">
    <source>
        <dbReference type="ARBA" id="ARBA00004167"/>
    </source>
</evidence>
<comment type="function">
    <text evidence="6">Has immunoglobulin-binding and hemagglutination properties, and can bind to mannose. Essential for virulence. May be involved in LPS biosynthesis or polysaccharide transport.</text>
</comment>
<keyword evidence="5" id="KW-0430">Lectin</keyword>
<evidence type="ECO:0000256" key="5">
    <source>
        <dbReference type="ARBA" id="ARBA00022734"/>
    </source>
</evidence>
<gene>
    <name evidence="8" type="ORF">ABGN05_16195</name>
</gene>
<reference evidence="8 9" key="1">
    <citation type="submission" date="2024-05" db="EMBL/GenBank/DDBJ databases">
        <authorList>
            <person name="Jiang F."/>
        </authorList>
    </citation>
    <scope>NUCLEOTIDE SEQUENCE [LARGE SCALE GENOMIC DNA]</scope>
    <source>
        <strain evidence="8 9">LZ166</strain>
    </source>
</reference>